<keyword evidence="7" id="KW-1185">Reference proteome</keyword>
<dbReference type="SUPFAM" id="SSF56059">
    <property type="entry name" value="Glutathione synthetase ATP-binding domain-like"/>
    <property type="match status" value="1"/>
</dbReference>
<dbReference type="InterPro" id="IPR005479">
    <property type="entry name" value="CPAse_ATP-bd"/>
</dbReference>
<evidence type="ECO:0000256" key="4">
    <source>
        <dbReference type="PROSITE-ProRule" id="PRU00409"/>
    </source>
</evidence>
<reference evidence="6 7" key="1">
    <citation type="submission" date="2023-04" db="EMBL/GenBank/DDBJ databases">
        <title>Streptomyces chengmaiensis sp. nov. isolated from the stem of mangrove plant in Hainan.</title>
        <authorList>
            <person name="Huang X."/>
            <person name="Zhou S."/>
            <person name="Chu X."/>
            <person name="Xie Y."/>
            <person name="Lin Y."/>
        </authorList>
    </citation>
    <scope>NUCLEOTIDE SEQUENCE [LARGE SCALE GENOMIC DNA]</scope>
    <source>
        <strain evidence="6 7">HNM0663</strain>
    </source>
</reference>
<dbReference type="PROSITE" id="PS50975">
    <property type="entry name" value="ATP_GRASP"/>
    <property type="match status" value="1"/>
</dbReference>
<dbReference type="RefSeq" id="WP_279933217.1">
    <property type="nucleotide sequence ID" value="NZ_JARWBG010000087.1"/>
</dbReference>
<dbReference type="InterPro" id="IPR003135">
    <property type="entry name" value="ATP-grasp_carboxylate-amine"/>
</dbReference>
<gene>
    <name evidence="6" type="ORF">QCN29_34905</name>
</gene>
<dbReference type="Proteomes" id="UP001223144">
    <property type="component" value="Unassembled WGS sequence"/>
</dbReference>
<name>A0ABT6HZT3_9ACTN</name>
<evidence type="ECO:0000256" key="1">
    <source>
        <dbReference type="ARBA" id="ARBA00022598"/>
    </source>
</evidence>
<evidence type="ECO:0000256" key="3">
    <source>
        <dbReference type="ARBA" id="ARBA00022840"/>
    </source>
</evidence>
<dbReference type="InterPro" id="IPR011761">
    <property type="entry name" value="ATP-grasp"/>
</dbReference>
<keyword evidence="1" id="KW-0436">Ligase</keyword>
<dbReference type="Gene3D" id="3.30.470.20">
    <property type="entry name" value="ATP-grasp fold, B domain"/>
    <property type="match status" value="1"/>
</dbReference>
<dbReference type="PANTHER" id="PTHR43585">
    <property type="entry name" value="FUMIPYRROLE BIOSYNTHESIS PROTEIN C"/>
    <property type="match status" value="1"/>
</dbReference>
<comment type="caution">
    <text evidence="6">The sequence shown here is derived from an EMBL/GenBank/DDBJ whole genome shotgun (WGS) entry which is preliminary data.</text>
</comment>
<evidence type="ECO:0000256" key="2">
    <source>
        <dbReference type="ARBA" id="ARBA00022741"/>
    </source>
</evidence>
<evidence type="ECO:0000259" key="5">
    <source>
        <dbReference type="PROSITE" id="PS50975"/>
    </source>
</evidence>
<dbReference type="PROSITE" id="PS00867">
    <property type="entry name" value="CPSASE_2"/>
    <property type="match status" value="1"/>
</dbReference>
<dbReference type="PANTHER" id="PTHR43585:SF2">
    <property type="entry name" value="ATP-GRASP ENZYME FSQD"/>
    <property type="match status" value="1"/>
</dbReference>
<organism evidence="6 7">
    <name type="scientific">Streptomyces chengmaiensis</name>
    <dbReference type="NCBI Taxonomy" id="3040919"/>
    <lineage>
        <taxon>Bacteria</taxon>
        <taxon>Bacillati</taxon>
        <taxon>Actinomycetota</taxon>
        <taxon>Actinomycetes</taxon>
        <taxon>Kitasatosporales</taxon>
        <taxon>Streptomycetaceae</taxon>
        <taxon>Streptomyces</taxon>
    </lineage>
</organism>
<evidence type="ECO:0000313" key="7">
    <source>
        <dbReference type="Proteomes" id="UP001223144"/>
    </source>
</evidence>
<protein>
    <submittedName>
        <fullName evidence="6">ATP-grasp domain-containing protein</fullName>
    </submittedName>
</protein>
<keyword evidence="2 4" id="KW-0547">Nucleotide-binding</keyword>
<accession>A0ABT6HZT3</accession>
<proteinExistence type="predicted"/>
<dbReference type="InterPro" id="IPR052032">
    <property type="entry name" value="ATP-dep_AA_Ligase"/>
</dbReference>
<keyword evidence="3 4" id="KW-0067">ATP-binding</keyword>
<feature type="domain" description="ATP-grasp" evidence="5">
    <location>
        <begin position="111"/>
        <end position="297"/>
    </location>
</feature>
<sequence>MAKAVIFGEYKLARILPGLRARGITDVVVYSAVDFDGFDVEVRRLGLDWTAADVLEVLAEEQADVAIANPYAHGQEQLPLAYGEAVAKWDGHFLAHPAAFAEVACDKVALHETAVARGWPVPEGAVCTDAGQLRAAVERLGFPVVLKEALSQAGDGRFFVESAADLDAVLVGEPRLPVIVQRFQQGFECGVEVISSGGSHVRWPVASLGSLDTGLDPSFRARAMPFALPERAAASLDRLIRDIEQNLVPYGPWQIDFAVVDGDLCLLEINARLGGLSDLDSVATGTDPHSVFVAVAAGEDLPEVTQRLVAIELPSTEVPGNPLPAEPEGSDLMMVTARTPTNRCFADTDHMQVIVTVADAEATKKWITELHGAGLLRCPTDSAFAQLDKALSTFEEDRR</sequence>
<evidence type="ECO:0000313" key="6">
    <source>
        <dbReference type="EMBL" id="MDH2393857.1"/>
    </source>
</evidence>
<dbReference type="EMBL" id="JARWBG010000087">
    <property type="protein sequence ID" value="MDH2393857.1"/>
    <property type="molecule type" value="Genomic_DNA"/>
</dbReference>
<dbReference type="Pfam" id="PF02222">
    <property type="entry name" value="ATP-grasp"/>
    <property type="match status" value="1"/>
</dbReference>